<feature type="transmembrane region" description="Helical" evidence="15">
    <location>
        <begin position="274"/>
        <end position="298"/>
    </location>
</feature>
<dbReference type="InterPro" id="IPR036890">
    <property type="entry name" value="HATPase_C_sf"/>
</dbReference>
<evidence type="ECO:0000313" key="19">
    <source>
        <dbReference type="Proteomes" id="UP000473325"/>
    </source>
</evidence>
<evidence type="ECO:0000259" key="16">
    <source>
        <dbReference type="PROSITE" id="PS50109"/>
    </source>
</evidence>
<dbReference type="CDD" id="cd00075">
    <property type="entry name" value="HATPase"/>
    <property type="match status" value="1"/>
</dbReference>
<dbReference type="InterPro" id="IPR000014">
    <property type="entry name" value="PAS"/>
</dbReference>
<dbReference type="GO" id="GO:0009927">
    <property type="term" value="F:histidine phosphotransfer kinase activity"/>
    <property type="evidence" value="ECO:0007669"/>
    <property type="project" value="TreeGrafter"/>
</dbReference>
<evidence type="ECO:0000313" key="18">
    <source>
        <dbReference type="EMBL" id="MXG90856.1"/>
    </source>
</evidence>
<evidence type="ECO:0000256" key="11">
    <source>
        <dbReference type="ARBA" id="ARBA00022840"/>
    </source>
</evidence>
<keyword evidence="13" id="KW-0902">Two-component regulatory system</keyword>
<gene>
    <name evidence="18" type="ORF">GRQ65_15000</name>
</gene>
<dbReference type="Pfam" id="PF05231">
    <property type="entry name" value="MASE1"/>
    <property type="match status" value="1"/>
</dbReference>
<dbReference type="InterPro" id="IPR003661">
    <property type="entry name" value="HisK_dim/P_dom"/>
</dbReference>
<dbReference type="CDD" id="cd00082">
    <property type="entry name" value="HisKA"/>
    <property type="match status" value="1"/>
</dbReference>
<dbReference type="GO" id="GO:0005886">
    <property type="term" value="C:plasma membrane"/>
    <property type="evidence" value="ECO:0007669"/>
    <property type="project" value="UniProtKB-SubCell"/>
</dbReference>
<dbReference type="InterPro" id="IPR036097">
    <property type="entry name" value="HisK_dim/P_sf"/>
</dbReference>
<dbReference type="Proteomes" id="UP000473325">
    <property type="component" value="Unassembled WGS sequence"/>
</dbReference>
<feature type="domain" description="Histidine kinase" evidence="16">
    <location>
        <begin position="719"/>
        <end position="938"/>
    </location>
</feature>
<keyword evidence="11" id="KW-0067">ATP-binding</keyword>
<feature type="transmembrane region" description="Helical" evidence="15">
    <location>
        <begin position="45"/>
        <end position="65"/>
    </location>
</feature>
<dbReference type="InterPro" id="IPR005467">
    <property type="entry name" value="His_kinase_dom"/>
</dbReference>
<dbReference type="EMBL" id="WUEK01000009">
    <property type="protein sequence ID" value="MXG90856.1"/>
    <property type="molecule type" value="Genomic_DNA"/>
</dbReference>
<dbReference type="NCBIfam" id="TIGR00229">
    <property type="entry name" value="sensory_box"/>
    <property type="match status" value="2"/>
</dbReference>
<evidence type="ECO:0000256" key="4">
    <source>
        <dbReference type="ARBA" id="ARBA00012438"/>
    </source>
</evidence>
<evidence type="ECO:0000256" key="12">
    <source>
        <dbReference type="ARBA" id="ARBA00022989"/>
    </source>
</evidence>
<dbReference type="PANTHER" id="PTHR43047">
    <property type="entry name" value="TWO-COMPONENT HISTIDINE PROTEIN KINASE"/>
    <property type="match status" value="1"/>
</dbReference>
<feature type="transmembrane region" description="Helical" evidence="15">
    <location>
        <begin position="72"/>
        <end position="92"/>
    </location>
</feature>
<dbReference type="InterPro" id="IPR004358">
    <property type="entry name" value="Sig_transdc_His_kin-like_C"/>
</dbReference>
<evidence type="ECO:0000256" key="13">
    <source>
        <dbReference type="ARBA" id="ARBA00023012"/>
    </source>
</evidence>
<dbReference type="GO" id="GO:0005524">
    <property type="term" value="F:ATP binding"/>
    <property type="evidence" value="ECO:0007669"/>
    <property type="project" value="UniProtKB-KW"/>
</dbReference>
<dbReference type="Pfam" id="PF02518">
    <property type="entry name" value="HATPase_c"/>
    <property type="match status" value="1"/>
</dbReference>
<evidence type="ECO:0000256" key="7">
    <source>
        <dbReference type="ARBA" id="ARBA00022679"/>
    </source>
</evidence>
<feature type="transmembrane region" description="Helical" evidence="15">
    <location>
        <begin position="167"/>
        <end position="185"/>
    </location>
</feature>
<feature type="domain" description="PAS" evidence="17">
    <location>
        <begin position="558"/>
        <end position="603"/>
    </location>
</feature>
<dbReference type="SMART" id="SM00387">
    <property type="entry name" value="HATPase_c"/>
    <property type="match status" value="1"/>
</dbReference>
<dbReference type="InterPro" id="IPR007895">
    <property type="entry name" value="MASE1"/>
</dbReference>
<evidence type="ECO:0000256" key="1">
    <source>
        <dbReference type="ARBA" id="ARBA00000085"/>
    </source>
</evidence>
<reference evidence="18 19" key="1">
    <citation type="submission" date="2019-12" db="EMBL/GenBank/DDBJ databases">
        <authorList>
            <person name="Kun Z."/>
        </authorList>
    </citation>
    <scope>NUCLEOTIDE SEQUENCE [LARGE SCALE GENOMIC DNA]</scope>
    <source>
        <strain evidence="18 19">YIM 123512</strain>
    </source>
</reference>
<evidence type="ECO:0000256" key="3">
    <source>
        <dbReference type="ARBA" id="ARBA00004651"/>
    </source>
</evidence>
<dbReference type="GO" id="GO:0045121">
    <property type="term" value="C:membrane raft"/>
    <property type="evidence" value="ECO:0007669"/>
    <property type="project" value="UniProtKB-SubCell"/>
</dbReference>
<keyword evidence="7" id="KW-0808">Transferase</keyword>
<dbReference type="Pfam" id="PF08448">
    <property type="entry name" value="PAS_4"/>
    <property type="match status" value="1"/>
</dbReference>
<evidence type="ECO:0000256" key="15">
    <source>
        <dbReference type="SAM" id="Phobius"/>
    </source>
</evidence>
<protein>
    <recommendedName>
        <fullName evidence="4">histidine kinase</fullName>
        <ecNumber evidence="4">2.7.13.3</ecNumber>
    </recommendedName>
</protein>
<evidence type="ECO:0000256" key="6">
    <source>
        <dbReference type="ARBA" id="ARBA00022553"/>
    </source>
</evidence>
<keyword evidence="8 15" id="KW-0812">Transmembrane</keyword>
<comment type="subcellular location">
    <subcellularLocation>
        <location evidence="3">Cell membrane</location>
        <topology evidence="3">Multi-pass membrane protein</topology>
    </subcellularLocation>
    <subcellularLocation>
        <location evidence="2">Membrane raft</location>
        <topology evidence="2">Multi-pass membrane protein</topology>
    </subcellularLocation>
</comment>
<dbReference type="Gene3D" id="3.30.565.10">
    <property type="entry name" value="Histidine kinase-like ATPase, C-terminal domain"/>
    <property type="match status" value="1"/>
</dbReference>
<dbReference type="SUPFAM" id="SSF55874">
    <property type="entry name" value="ATPase domain of HSP90 chaperone/DNA topoisomerase II/histidine kinase"/>
    <property type="match status" value="1"/>
</dbReference>
<comment type="caution">
    <text evidence="18">The sequence shown here is derived from an EMBL/GenBank/DDBJ whole genome shotgun (WGS) entry which is preliminary data.</text>
</comment>
<dbReference type="InterPro" id="IPR035965">
    <property type="entry name" value="PAS-like_dom_sf"/>
</dbReference>
<dbReference type="InterPro" id="IPR013767">
    <property type="entry name" value="PAS_fold"/>
</dbReference>
<keyword evidence="10" id="KW-0418">Kinase</keyword>
<dbReference type="AlphaFoldDB" id="A0A6L7EY45"/>
<evidence type="ECO:0000256" key="14">
    <source>
        <dbReference type="ARBA" id="ARBA00023136"/>
    </source>
</evidence>
<feature type="transmembrane region" description="Helical" evidence="15">
    <location>
        <begin position="21"/>
        <end position="39"/>
    </location>
</feature>
<feature type="domain" description="PAS" evidence="17">
    <location>
        <begin position="438"/>
        <end position="509"/>
    </location>
</feature>
<dbReference type="InterPro" id="IPR003594">
    <property type="entry name" value="HATPase_dom"/>
</dbReference>
<dbReference type="Pfam" id="PF00989">
    <property type="entry name" value="PAS"/>
    <property type="match status" value="2"/>
</dbReference>
<evidence type="ECO:0000256" key="9">
    <source>
        <dbReference type="ARBA" id="ARBA00022741"/>
    </source>
</evidence>
<keyword evidence="9" id="KW-0547">Nucleotide-binding</keyword>
<organism evidence="18 19">
    <name type="scientific">Nocardioides flavescens</name>
    <dbReference type="NCBI Taxonomy" id="2691959"/>
    <lineage>
        <taxon>Bacteria</taxon>
        <taxon>Bacillati</taxon>
        <taxon>Actinomycetota</taxon>
        <taxon>Actinomycetes</taxon>
        <taxon>Propionibacteriales</taxon>
        <taxon>Nocardioidaceae</taxon>
        <taxon>Nocardioides</taxon>
    </lineage>
</organism>
<keyword evidence="12 15" id="KW-1133">Transmembrane helix</keyword>
<dbReference type="SMART" id="SM00388">
    <property type="entry name" value="HisKA"/>
    <property type="match status" value="1"/>
</dbReference>
<keyword evidence="14 15" id="KW-0472">Membrane</keyword>
<evidence type="ECO:0000256" key="5">
    <source>
        <dbReference type="ARBA" id="ARBA00022475"/>
    </source>
</evidence>
<name>A0A6L7EY45_9ACTN</name>
<dbReference type="PROSITE" id="PS50112">
    <property type="entry name" value="PAS"/>
    <property type="match status" value="2"/>
</dbReference>
<evidence type="ECO:0000256" key="10">
    <source>
        <dbReference type="ARBA" id="ARBA00022777"/>
    </source>
</evidence>
<dbReference type="FunFam" id="3.30.565.10:FF:000023">
    <property type="entry name" value="PAS domain-containing sensor histidine kinase"/>
    <property type="match status" value="1"/>
</dbReference>
<dbReference type="SUPFAM" id="SSF47384">
    <property type="entry name" value="Homodimeric domain of signal transducing histidine kinase"/>
    <property type="match status" value="1"/>
</dbReference>
<dbReference type="GO" id="GO:0006355">
    <property type="term" value="P:regulation of DNA-templated transcription"/>
    <property type="evidence" value="ECO:0007669"/>
    <property type="project" value="InterPro"/>
</dbReference>
<dbReference type="Gene3D" id="3.30.450.20">
    <property type="entry name" value="PAS domain"/>
    <property type="match status" value="3"/>
</dbReference>
<keyword evidence="6" id="KW-0597">Phosphoprotein</keyword>
<keyword evidence="19" id="KW-1185">Reference proteome</keyword>
<dbReference type="Gene3D" id="1.10.287.130">
    <property type="match status" value="1"/>
</dbReference>
<evidence type="ECO:0000259" key="17">
    <source>
        <dbReference type="PROSITE" id="PS50112"/>
    </source>
</evidence>
<dbReference type="PANTHER" id="PTHR43047:SF72">
    <property type="entry name" value="OSMOSENSING HISTIDINE PROTEIN KINASE SLN1"/>
    <property type="match status" value="1"/>
</dbReference>
<dbReference type="EC" id="2.7.13.3" evidence="4"/>
<feature type="transmembrane region" description="Helical" evidence="15">
    <location>
        <begin position="98"/>
        <end position="117"/>
    </location>
</feature>
<comment type="catalytic activity">
    <reaction evidence="1">
        <text>ATP + protein L-histidine = ADP + protein N-phospho-L-histidine.</text>
        <dbReference type="EC" id="2.7.13.3"/>
    </reaction>
</comment>
<keyword evidence="5" id="KW-1003">Cell membrane</keyword>
<feature type="transmembrane region" description="Helical" evidence="15">
    <location>
        <begin position="129"/>
        <end position="155"/>
    </location>
</feature>
<dbReference type="PRINTS" id="PR00344">
    <property type="entry name" value="BCTRLSENSOR"/>
</dbReference>
<dbReference type="InterPro" id="IPR013656">
    <property type="entry name" value="PAS_4"/>
</dbReference>
<dbReference type="Pfam" id="PF00512">
    <property type="entry name" value="HisKA"/>
    <property type="match status" value="1"/>
</dbReference>
<dbReference type="GO" id="GO:0000155">
    <property type="term" value="F:phosphorelay sensor kinase activity"/>
    <property type="evidence" value="ECO:0007669"/>
    <property type="project" value="InterPro"/>
</dbReference>
<dbReference type="PROSITE" id="PS50109">
    <property type="entry name" value="HIS_KIN"/>
    <property type="match status" value="1"/>
</dbReference>
<sequence>MHETDRVSTGPTSGDVRAPSWRTLLLLLVGVYVAGRGAVFFKPDGFPITTFWPATAFCVATFALSPARRWPALAPAVFVVSVLASVTGGRAWDLSIGFGVTNTVEAGVAALLLTSAGRRAARLASQEDFLRLLATALVAAAVLSLSAASVVRLLGAGDFSATVESTFASHVAALMTLLPLLLVLGDEPRPPRRGVELAAQVSVLVATTVLVFAFQQTAPIAIAPVVALSWAALRLGLPVLTAELGIFAVVASLLTAHGQGPFATALAGSDLRPLLAAALGQGFLACAALLVLPLCIAAERNAALVERITSDSLLFRRNFTESLVGMAFVEPAASGRELVVVELNDTAAGVLGGTEDDLVGRRLGDLVELGPDYHAALPRLLRGTQHGWRTEAPLRPPREGRVDLLLSPLSEPGSTPFFAVQLLDVTTAYTARRALEVAQKLTNATLDTTNCIILVTDLEGVVVRVNAATEQITGYTEAELLGRQVWDTGIAPPEARDLRALLDWLDDSDRTASHEADAVTRSGQALRIVWNSDVVRDELGRPSYAVMTGMDVTDERTTTGLVDHLMEASQSTAIIGIDTAGRISVVNSGTAHLLGYEREELVGVPFHRLLKPTELLERTGAESVEDAFDILVRGLGRDGETQARDWTWLTRTAGEQLVSMTLSVAQDSLTARTGYLCVARDVTEQRHSQEVLIAALDKERDAVDRLRSLDQAKNEFVSTVSHELRTPVTSIVGYTEMLRDGSIVEPLPDQVPLLDSIGRNGQRLIAMINDLLMLSGLDARTVHWRHDPVDLAATLTSVEDAVRPLVGRRRLALDVRRPADAVPVLGDRAQLERVMVNLLSNAVKFTEDGGTVTLEMGVEAGEAVVRVRDTGIGIPVAEQGALFERFFRSTTAQSRQIQGTGLGLSIVSAIVSAHGGSIEVESAHLEGSVFTVRLPLADLGPSRSAGSRVVEPAG</sequence>
<evidence type="ECO:0000256" key="8">
    <source>
        <dbReference type="ARBA" id="ARBA00022692"/>
    </source>
</evidence>
<evidence type="ECO:0000256" key="2">
    <source>
        <dbReference type="ARBA" id="ARBA00004314"/>
    </source>
</evidence>
<dbReference type="SUPFAM" id="SSF55785">
    <property type="entry name" value="PYP-like sensor domain (PAS domain)"/>
    <property type="match status" value="3"/>
</dbReference>
<accession>A0A6L7EY45</accession>
<dbReference type="CDD" id="cd00130">
    <property type="entry name" value="PAS"/>
    <property type="match status" value="2"/>
</dbReference>
<dbReference type="SMART" id="SM00091">
    <property type="entry name" value="PAS"/>
    <property type="match status" value="3"/>
</dbReference>
<proteinExistence type="predicted"/>
<feature type="transmembrane region" description="Helical" evidence="15">
    <location>
        <begin position="197"/>
        <end position="214"/>
    </location>
</feature>
<dbReference type="FunFam" id="1.10.287.130:FF:000001">
    <property type="entry name" value="Two-component sensor histidine kinase"/>
    <property type="match status" value="1"/>
</dbReference>